<sequence>MWIVARWRTLRERPSDATRRVFYGGRRINDRMKKHTASERRRNLERQYGPIEFHCRFGSRFLSSLYWGFRRLHYFFCFYDNDVEVDLEDLLTNPFNTQPPSLDDLQRLTGFRKEWIMFVYRNFKQISSNGRMSQNQWRQVFRLIYKGTTDYDFADRLFNTIVGSRSHRMITFEDLIVCIFDLTQSFQNNDYIDDSVPSTTKAQFTFNLMQPDQKNRVDLAGFTKYVQCIYSLNASLKGSAASGDAATLGIISGSTHGSQYYGDRVKKETIQPWVQSMARQQFKYLDADNDGYITLTDIQRMFNDREDVYRSLILMKESQICD</sequence>
<dbReference type="PROSITE" id="PS00018">
    <property type="entry name" value="EF_HAND_1"/>
    <property type="match status" value="1"/>
</dbReference>
<dbReference type="InterPro" id="IPR018247">
    <property type="entry name" value="EF_Hand_1_Ca_BS"/>
</dbReference>
<evidence type="ECO:0000259" key="2">
    <source>
        <dbReference type="PROSITE" id="PS50222"/>
    </source>
</evidence>
<dbReference type="AlphaFoldDB" id="A0A1I7RQ65"/>
<protein>
    <submittedName>
        <fullName evidence="4">EF-hand domain-containing protein</fullName>
    </submittedName>
</protein>
<proteinExistence type="predicted"/>
<name>A0A1I7RQ65_BURXY</name>
<evidence type="ECO:0000313" key="3">
    <source>
        <dbReference type="Proteomes" id="UP000095284"/>
    </source>
</evidence>
<dbReference type="PROSITE" id="PS50222">
    <property type="entry name" value="EF_HAND_2"/>
    <property type="match status" value="1"/>
</dbReference>
<dbReference type="SUPFAM" id="SSF47473">
    <property type="entry name" value="EF-hand"/>
    <property type="match status" value="1"/>
</dbReference>
<dbReference type="InterPro" id="IPR011992">
    <property type="entry name" value="EF-hand-dom_pair"/>
</dbReference>
<accession>A0A1I7RQ65</accession>
<dbReference type="InterPro" id="IPR002048">
    <property type="entry name" value="EF_hand_dom"/>
</dbReference>
<evidence type="ECO:0000256" key="1">
    <source>
        <dbReference type="ARBA" id="ARBA00022837"/>
    </source>
</evidence>
<dbReference type="WBParaSite" id="BXY_0285700.1">
    <property type="protein sequence ID" value="BXY_0285700.1"/>
    <property type="gene ID" value="BXY_0285700"/>
</dbReference>
<reference evidence="4" key="1">
    <citation type="submission" date="2016-11" db="UniProtKB">
        <authorList>
            <consortium name="WormBaseParasite"/>
        </authorList>
    </citation>
    <scope>IDENTIFICATION</scope>
</reference>
<dbReference type="Proteomes" id="UP000095284">
    <property type="component" value="Unplaced"/>
</dbReference>
<evidence type="ECO:0000313" key="4">
    <source>
        <dbReference type="WBParaSite" id="BXY_0285700.1"/>
    </source>
</evidence>
<organism evidence="3 4">
    <name type="scientific">Bursaphelenchus xylophilus</name>
    <name type="common">Pinewood nematode worm</name>
    <name type="synonym">Aphelenchoides xylophilus</name>
    <dbReference type="NCBI Taxonomy" id="6326"/>
    <lineage>
        <taxon>Eukaryota</taxon>
        <taxon>Metazoa</taxon>
        <taxon>Ecdysozoa</taxon>
        <taxon>Nematoda</taxon>
        <taxon>Chromadorea</taxon>
        <taxon>Rhabditida</taxon>
        <taxon>Tylenchina</taxon>
        <taxon>Tylenchomorpha</taxon>
        <taxon>Aphelenchoidea</taxon>
        <taxon>Aphelenchoididae</taxon>
        <taxon>Bursaphelenchus</taxon>
    </lineage>
</organism>
<feature type="domain" description="EF-hand" evidence="2">
    <location>
        <begin position="273"/>
        <end position="308"/>
    </location>
</feature>
<dbReference type="GO" id="GO:0005509">
    <property type="term" value="F:calcium ion binding"/>
    <property type="evidence" value="ECO:0007669"/>
    <property type="project" value="InterPro"/>
</dbReference>
<keyword evidence="1" id="KW-0106">Calcium</keyword>
<dbReference type="Gene3D" id="1.10.238.10">
    <property type="entry name" value="EF-hand"/>
    <property type="match status" value="1"/>
</dbReference>
<dbReference type="eggNOG" id="KOG0044">
    <property type="taxonomic scope" value="Eukaryota"/>
</dbReference>